<evidence type="ECO:0000313" key="1">
    <source>
        <dbReference type="EMBL" id="JAP13234.1"/>
    </source>
</evidence>
<organism evidence="1">
    <name type="scientific">Solanum chacoense</name>
    <name type="common">Chaco potato</name>
    <dbReference type="NCBI Taxonomy" id="4108"/>
    <lineage>
        <taxon>Eukaryota</taxon>
        <taxon>Viridiplantae</taxon>
        <taxon>Streptophyta</taxon>
        <taxon>Embryophyta</taxon>
        <taxon>Tracheophyta</taxon>
        <taxon>Spermatophyta</taxon>
        <taxon>Magnoliopsida</taxon>
        <taxon>eudicotyledons</taxon>
        <taxon>Gunneridae</taxon>
        <taxon>Pentapetalae</taxon>
        <taxon>asterids</taxon>
        <taxon>lamiids</taxon>
        <taxon>Solanales</taxon>
        <taxon>Solanaceae</taxon>
        <taxon>Solanoideae</taxon>
        <taxon>Solaneae</taxon>
        <taxon>Solanum</taxon>
    </lineage>
</organism>
<proteinExistence type="predicted"/>
<accession>A0A0V0GYK8</accession>
<name>A0A0V0GYK8_SOLCH</name>
<protein>
    <submittedName>
        <fullName evidence="1">Putative ovule protein</fullName>
    </submittedName>
</protein>
<reference evidence="1" key="1">
    <citation type="submission" date="2015-12" db="EMBL/GenBank/DDBJ databases">
        <title>Gene expression during late stages of embryo sac development: a critical building block for successful pollen-pistil interactions.</title>
        <authorList>
            <person name="Liu Y."/>
            <person name="Joly V."/>
            <person name="Sabar M."/>
            <person name="Matton D.P."/>
        </authorList>
    </citation>
    <scope>NUCLEOTIDE SEQUENCE</scope>
</reference>
<dbReference type="AlphaFoldDB" id="A0A0V0GYK8"/>
<dbReference type="EMBL" id="GEDG01028357">
    <property type="protein sequence ID" value="JAP13234.1"/>
    <property type="molecule type" value="Transcribed_RNA"/>
</dbReference>
<sequence length="83" mass="9358">MQLNIISVPQAHVYSQCHFQIRIKWCAKNLQTHWTSSFQNYSIIATLPATAIALSHNGFSKGPEIIISVQNCCHDIISCLLIF</sequence>